<accession>A0ABT2FJE5</accession>
<dbReference type="CDD" id="cd05015">
    <property type="entry name" value="SIS_PGI_1"/>
    <property type="match status" value="1"/>
</dbReference>
<dbReference type="EC" id="5.3.1.9" evidence="8"/>
<keyword evidence="4 8" id="KW-0963">Cytoplasm</keyword>
<dbReference type="InterPro" id="IPR018189">
    <property type="entry name" value="Phosphoglucose_isomerase_CS"/>
</dbReference>
<dbReference type="CDD" id="cd05016">
    <property type="entry name" value="SIS_PGI_2"/>
    <property type="match status" value="1"/>
</dbReference>
<comment type="similarity">
    <text evidence="2 8 9">Belongs to the GPI family.</text>
</comment>
<protein>
    <recommendedName>
        <fullName evidence="8">Glucose-6-phosphate isomerase</fullName>
        <shortName evidence="8">GPI</shortName>
        <ecNumber evidence="8">5.3.1.9</ecNumber>
    </recommendedName>
    <alternativeName>
        <fullName evidence="8">Phosphoglucose isomerase</fullName>
        <shortName evidence="8">PGI</shortName>
    </alternativeName>
    <alternativeName>
        <fullName evidence="8">Phosphohexose isomerase</fullName>
        <shortName evidence="8">PHI</shortName>
    </alternativeName>
</protein>
<dbReference type="PROSITE" id="PS00174">
    <property type="entry name" value="P_GLUCOSE_ISOMERASE_2"/>
    <property type="match status" value="1"/>
</dbReference>
<feature type="active site" description="Proton donor" evidence="8">
    <location>
        <position position="351"/>
    </location>
</feature>
<evidence type="ECO:0000256" key="6">
    <source>
        <dbReference type="ARBA" id="ARBA00023235"/>
    </source>
</evidence>
<keyword evidence="6 8" id="KW-0413">Isomerase</keyword>
<dbReference type="Gene3D" id="3.40.50.10490">
    <property type="entry name" value="Glucose-6-phosphate isomerase like protein, domain 1"/>
    <property type="match status" value="2"/>
</dbReference>
<keyword evidence="11" id="KW-1185">Reference proteome</keyword>
<keyword evidence="5 8" id="KW-0324">Glycolysis</keyword>
<evidence type="ECO:0000256" key="9">
    <source>
        <dbReference type="RuleBase" id="RU000612"/>
    </source>
</evidence>
<dbReference type="InterPro" id="IPR035482">
    <property type="entry name" value="SIS_PGI_2"/>
</dbReference>
<evidence type="ECO:0000256" key="2">
    <source>
        <dbReference type="ARBA" id="ARBA00006604"/>
    </source>
</evidence>
<dbReference type="GO" id="GO:0004347">
    <property type="term" value="F:glucose-6-phosphate isomerase activity"/>
    <property type="evidence" value="ECO:0007669"/>
    <property type="project" value="UniProtKB-EC"/>
</dbReference>
<dbReference type="Gene3D" id="1.10.1390.10">
    <property type="match status" value="1"/>
</dbReference>
<keyword evidence="3 8" id="KW-0312">Gluconeogenesis</keyword>
<dbReference type="PANTHER" id="PTHR11469:SF1">
    <property type="entry name" value="GLUCOSE-6-PHOSPHATE ISOMERASE"/>
    <property type="match status" value="1"/>
</dbReference>
<comment type="subcellular location">
    <subcellularLocation>
        <location evidence="8">Cytoplasm</location>
    </subcellularLocation>
</comment>
<dbReference type="InterPro" id="IPR001672">
    <property type="entry name" value="G6P_Isomerase"/>
</dbReference>
<gene>
    <name evidence="8 10" type="primary">pgi</name>
    <name evidence="10" type="ORF">L9G74_08060</name>
</gene>
<dbReference type="PRINTS" id="PR00662">
    <property type="entry name" value="G6PISOMERASE"/>
</dbReference>
<dbReference type="PROSITE" id="PS00765">
    <property type="entry name" value="P_GLUCOSE_ISOMERASE_1"/>
    <property type="match status" value="1"/>
</dbReference>
<evidence type="ECO:0000256" key="8">
    <source>
        <dbReference type="HAMAP-Rule" id="MF_00473"/>
    </source>
</evidence>
<organism evidence="10 11">
    <name type="scientific">Shewanella electrica</name>
    <dbReference type="NCBI Taxonomy" id="515560"/>
    <lineage>
        <taxon>Bacteria</taxon>
        <taxon>Pseudomonadati</taxon>
        <taxon>Pseudomonadota</taxon>
        <taxon>Gammaproteobacteria</taxon>
        <taxon>Alteromonadales</taxon>
        <taxon>Shewanellaceae</taxon>
        <taxon>Shewanella</taxon>
    </lineage>
</organism>
<dbReference type="PROSITE" id="PS51463">
    <property type="entry name" value="P_GLUCOSE_ISOMERASE_3"/>
    <property type="match status" value="1"/>
</dbReference>
<dbReference type="Pfam" id="PF00342">
    <property type="entry name" value="PGI"/>
    <property type="match status" value="1"/>
</dbReference>
<evidence type="ECO:0000313" key="10">
    <source>
        <dbReference type="EMBL" id="MCS4556388.1"/>
    </source>
</evidence>
<evidence type="ECO:0000313" key="11">
    <source>
        <dbReference type="Proteomes" id="UP001201549"/>
    </source>
</evidence>
<proteinExistence type="inferred from homology"/>
<comment type="pathway">
    <text evidence="1 8 9">Carbohydrate degradation; glycolysis; D-glyceraldehyde 3-phosphate and glycerone phosphate from D-glucose: step 2/4.</text>
</comment>
<name>A0ABT2FJE5_9GAMM</name>
<reference evidence="11" key="1">
    <citation type="submission" date="2023-07" db="EMBL/GenBank/DDBJ databases">
        <title>Shewanella mangrovi sp. nov., an acetaldehyde- degrading bacterium isolated from mangrove sediment.</title>
        <authorList>
            <person name="Liu Y."/>
        </authorList>
    </citation>
    <scope>NUCLEOTIDE SEQUENCE [LARGE SCALE GENOMIC DNA]</scope>
    <source>
        <strain evidence="11">C32</strain>
    </source>
</reference>
<evidence type="ECO:0000256" key="5">
    <source>
        <dbReference type="ARBA" id="ARBA00023152"/>
    </source>
</evidence>
<dbReference type="InterPro" id="IPR023096">
    <property type="entry name" value="G6P_Isomerase_C"/>
</dbReference>
<comment type="caution">
    <text evidence="10">The sequence shown here is derived from an EMBL/GenBank/DDBJ whole genome shotgun (WGS) entry which is preliminary data.</text>
</comment>
<sequence length="545" mass="59541">MTQLTQSPAWQALSQLSGNLPHMRKLFADNPQRFEQMSLKQCGLFLDYSKNRVTDAVLQQLLALAEEAGLEQKIAAMFSGEIINTTEQRAVLHTALRAPADADIRVDGVNVVPEVQATLDKMEQFVADIHQGNWKGYTGKTITDVVSIGIGGSFLGPKIASEALRPYWTGAVKCHYVANVDATSIAEKLKLVDPETTLFLTSSKSFGTQETLTNTLSAKAWFLANGGTQQDVAKHFAAITSNVAKATDFGIDETNIFPMWDWVGGRYSLWSAIGLPIALLVGMDNFRALLAGAREMDAHFASAPFSENMPVLMGMLSLWYNNFFNAQSHVVLTYDHYLRGLPAYFQQLDMESNGKSAKMDGSQVDYSTGPVIWGGEGTNGQHAYHQLLHQGTALIPADFILPLQSHNPLGEHHIQLASNCFGQTQALMQGRTFDEAMAELKNSKLSDAEKTVIAKHKEMAGNKPSNTILMDKLTPQTLGALIALYEHRTLVQGTIWDINSFDQWGVELGKTLGNDVLARLAADGDCDALDASSNGLINAFKKGNI</sequence>
<dbReference type="SUPFAM" id="SSF53697">
    <property type="entry name" value="SIS domain"/>
    <property type="match status" value="1"/>
</dbReference>
<feature type="active site" evidence="8">
    <location>
        <position position="382"/>
    </location>
</feature>
<evidence type="ECO:0000256" key="4">
    <source>
        <dbReference type="ARBA" id="ARBA00022490"/>
    </source>
</evidence>
<comment type="function">
    <text evidence="8">Catalyzes the reversible isomerization of glucose-6-phosphate to fructose-6-phosphate.</text>
</comment>
<evidence type="ECO:0000256" key="3">
    <source>
        <dbReference type="ARBA" id="ARBA00022432"/>
    </source>
</evidence>
<dbReference type="NCBIfam" id="NF001211">
    <property type="entry name" value="PRK00179.1"/>
    <property type="match status" value="1"/>
</dbReference>
<dbReference type="RefSeq" id="WP_238895786.1">
    <property type="nucleotide sequence ID" value="NZ_JAKOGG010000004.1"/>
</dbReference>
<dbReference type="InterPro" id="IPR035476">
    <property type="entry name" value="SIS_PGI_1"/>
</dbReference>
<dbReference type="Proteomes" id="UP001201549">
    <property type="component" value="Unassembled WGS sequence"/>
</dbReference>
<feature type="active site" evidence="8">
    <location>
        <position position="510"/>
    </location>
</feature>
<comment type="pathway">
    <text evidence="8">Carbohydrate biosynthesis; gluconeogenesis.</text>
</comment>
<dbReference type="InterPro" id="IPR046348">
    <property type="entry name" value="SIS_dom_sf"/>
</dbReference>
<evidence type="ECO:0000256" key="1">
    <source>
        <dbReference type="ARBA" id="ARBA00004926"/>
    </source>
</evidence>
<evidence type="ECO:0000256" key="7">
    <source>
        <dbReference type="ARBA" id="ARBA00029321"/>
    </source>
</evidence>
<dbReference type="HAMAP" id="MF_00473">
    <property type="entry name" value="G6P_isomerase"/>
    <property type="match status" value="1"/>
</dbReference>
<dbReference type="EMBL" id="JAKOGG010000004">
    <property type="protein sequence ID" value="MCS4556388.1"/>
    <property type="molecule type" value="Genomic_DNA"/>
</dbReference>
<dbReference type="PANTHER" id="PTHR11469">
    <property type="entry name" value="GLUCOSE-6-PHOSPHATE ISOMERASE"/>
    <property type="match status" value="1"/>
</dbReference>
<comment type="catalytic activity">
    <reaction evidence="7 8 9">
        <text>alpha-D-glucose 6-phosphate = beta-D-fructose 6-phosphate</text>
        <dbReference type="Rhea" id="RHEA:11816"/>
        <dbReference type="ChEBI" id="CHEBI:57634"/>
        <dbReference type="ChEBI" id="CHEBI:58225"/>
        <dbReference type="EC" id="5.3.1.9"/>
    </reaction>
</comment>